<dbReference type="OrthoDB" id="9812459at2"/>
<evidence type="ECO:0000256" key="1">
    <source>
        <dbReference type="SAM" id="MobiDB-lite"/>
    </source>
</evidence>
<accession>A0A0D6PJA7</accession>
<organism evidence="2 3">
    <name type="scientific">Acidocella aminolytica 101 = DSM 11237</name>
    <dbReference type="NCBI Taxonomy" id="1120923"/>
    <lineage>
        <taxon>Bacteria</taxon>
        <taxon>Pseudomonadati</taxon>
        <taxon>Pseudomonadota</taxon>
        <taxon>Alphaproteobacteria</taxon>
        <taxon>Acetobacterales</taxon>
        <taxon>Acidocellaceae</taxon>
        <taxon>Acidocella</taxon>
    </lineage>
</organism>
<evidence type="ECO:0000313" key="2">
    <source>
        <dbReference type="EMBL" id="GAN81835.1"/>
    </source>
</evidence>
<proteinExistence type="predicted"/>
<evidence type="ECO:0000313" key="3">
    <source>
        <dbReference type="Proteomes" id="UP000032668"/>
    </source>
</evidence>
<dbReference type="RefSeq" id="WP_073211067.1">
    <property type="nucleotide sequence ID" value="NZ_BANC01000121.1"/>
</dbReference>
<dbReference type="EMBL" id="BANC01000121">
    <property type="protein sequence ID" value="GAN81835.1"/>
    <property type="molecule type" value="Genomic_DNA"/>
</dbReference>
<reference evidence="2 3" key="1">
    <citation type="submission" date="2012-11" db="EMBL/GenBank/DDBJ databases">
        <title>Whole genome sequence of Acidocella aminolytica 101 = DSM 11237.</title>
        <authorList>
            <person name="Azuma Y."/>
            <person name="Higashiura N."/>
            <person name="Hirakawa H."/>
            <person name="Matsushita K."/>
        </authorList>
    </citation>
    <scope>NUCLEOTIDE SEQUENCE [LARGE SCALE GENOMIC DNA]</scope>
    <source>
        <strain evidence="3">101 / DSM 11237</strain>
    </source>
</reference>
<feature type="compositionally biased region" description="Basic and acidic residues" evidence="1">
    <location>
        <begin position="38"/>
        <end position="50"/>
    </location>
</feature>
<gene>
    <name evidence="2" type="ORF">Aam_123_001</name>
</gene>
<protein>
    <recommendedName>
        <fullName evidence="4">Host attachment protein</fullName>
    </recommendedName>
</protein>
<dbReference type="InterPro" id="IPR041374">
    <property type="entry name" value="BaeRF_family12"/>
</dbReference>
<dbReference type="Pfam" id="PF18856">
    <property type="entry name" value="baeRF_family12"/>
    <property type="match status" value="1"/>
</dbReference>
<dbReference type="AlphaFoldDB" id="A0A0D6PJA7"/>
<dbReference type="Proteomes" id="UP000032668">
    <property type="component" value="Unassembled WGS sequence"/>
</dbReference>
<sequence>MIPHHKLLIILYDGEHARFIRPNEANVLHTARTIDSKDAHHRSADLRSDRPGATFHSDSTAHHALTPRHDPHDMEKESFVRFIAEELKAVPGDSFDRLILAAPAYALNIIKSELSADILDKMTGIISKDLLKVPDDELWEHLKPFVPAANPARWTGNKSP</sequence>
<evidence type="ECO:0008006" key="4">
    <source>
        <dbReference type="Google" id="ProtNLM"/>
    </source>
</evidence>
<name>A0A0D6PJA7_9PROT</name>
<keyword evidence="3" id="KW-1185">Reference proteome</keyword>
<feature type="region of interest" description="Disordered" evidence="1">
    <location>
        <begin position="38"/>
        <end position="70"/>
    </location>
</feature>
<comment type="caution">
    <text evidence="2">The sequence shown here is derived from an EMBL/GenBank/DDBJ whole genome shotgun (WGS) entry which is preliminary data.</text>
</comment>